<keyword evidence="4" id="KW-0288">FMN</keyword>
<dbReference type="Proteomes" id="UP000219439">
    <property type="component" value="Unassembled WGS sequence"/>
</dbReference>
<evidence type="ECO:0000256" key="4">
    <source>
        <dbReference type="ARBA" id="ARBA00022643"/>
    </source>
</evidence>
<dbReference type="InterPro" id="IPR000415">
    <property type="entry name" value="Nitroreductase-like"/>
</dbReference>
<dbReference type="OrthoDB" id="9802510at2"/>
<evidence type="ECO:0000256" key="5">
    <source>
        <dbReference type="ARBA" id="ARBA00023002"/>
    </source>
</evidence>
<evidence type="ECO:0000313" key="7">
    <source>
        <dbReference type="EMBL" id="SNZ21643.1"/>
    </source>
</evidence>
<dbReference type="CDD" id="cd02136">
    <property type="entry name" value="PnbA_NfnB-like"/>
    <property type="match status" value="1"/>
</dbReference>
<reference evidence="7 8" key="1">
    <citation type="submission" date="2017-09" db="EMBL/GenBank/DDBJ databases">
        <authorList>
            <person name="Ehlers B."/>
            <person name="Leendertz F.H."/>
        </authorList>
    </citation>
    <scope>NUCLEOTIDE SEQUENCE [LARGE SCALE GENOMIC DNA]</scope>
    <source>
        <strain evidence="7 8">DSM 18289</strain>
    </source>
</reference>
<keyword evidence="8" id="KW-1185">Reference proteome</keyword>
<evidence type="ECO:0000313" key="8">
    <source>
        <dbReference type="Proteomes" id="UP000219439"/>
    </source>
</evidence>
<evidence type="ECO:0000256" key="2">
    <source>
        <dbReference type="ARBA" id="ARBA00007118"/>
    </source>
</evidence>
<feature type="domain" description="Nitroreductase" evidence="6">
    <location>
        <begin position="10"/>
        <end position="198"/>
    </location>
</feature>
<dbReference type="Pfam" id="PF00881">
    <property type="entry name" value="Nitroreductase"/>
    <property type="match status" value="1"/>
</dbReference>
<keyword evidence="5" id="KW-0560">Oxidoreductase</keyword>
<evidence type="ECO:0000256" key="3">
    <source>
        <dbReference type="ARBA" id="ARBA00022630"/>
    </source>
</evidence>
<sequence>MSGSLDDLFASRHSVRAFLDEAVSLDDLKAMCMAARSAPSGANLQPGCLHILSADPLSRLIDQLQQAIVQKRPFDNEYSYFPEPMSRELKARQRAAGYALYQALNISRRDIEGRRQQFARNYSFFGAPVGIIVTIDKAMGKGCFMDLGMFLMSFLLKVEDLGYSATGIGAMANYASVIHENLGLHEDEMVVCGLAVGKADEAHPVNQFRTERASLEEFASFYGFEAGT</sequence>
<comment type="similarity">
    <text evidence="2">Belongs to the nitroreductase family.</text>
</comment>
<keyword evidence="3" id="KW-0285">Flavoprotein</keyword>
<dbReference type="PANTHER" id="PTHR43673">
    <property type="entry name" value="NAD(P)H NITROREDUCTASE YDGI-RELATED"/>
    <property type="match status" value="1"/>
</dbReference>
<evidence type="ECO:0000259" key="6">
    <source>
        <dbReference type="Pfam" id="PF00881"/>
    </source>
</evidence>
<name>A0A285PK33_9HYPH</name>
<dbReference type="Gene3D" id="3.40.109.10">
    <property type="entry name" value="NADH Oxidase"/>
    <property type="match status" value="1"/>
</dbReference>
<dbReference type="SUPFAM" id="SSF55469">
    <property type="entry name" value="FMN-dependent nitroreductase-like"/>
    <property type="match status" value="1"/>
</dbReference>
<gene>
    <name evidence="7" type="ORF">SAMN06265368_4768</name>
</gene>
<dbReference type="GO" id="GO:0016491">
    <property type="term" value="F:oxidoreductase activity"/>
    <property type="evidence" value="ECO:0007669"/>
    <property type="project" value="UniProtKB-KW"/>
</dbReference>
<proteinExistence type="inferred from homology"/>
<dbReference type="AlphaFoldDB" id="A0A285PK33"/>
<dbReference type="EMBL" id="OBEL01000010">
    <property type="protein sequence ID" value="SNZ21643.1"/>
    <property type="molecule type" value="Genomic_DNA"/>
</dbReference>
<dbReference type="RefSeq" id="WP_097156021.1">
    <property type="nucleotide sequence ID" value="NZ_OBEL01000010.1"/>
</dbReference>
<organism evidence="7 8">
    <name type="scientific">Cohaesibacter gelatinilyticus</name>
    <dbReference type="NCBI Taxonomy" id="372072"/>
    <lineage>
        <taxon>Bacteria</taxon>
        <taxon>Pseudomonadati</taxon>
        <taxon>Pseudomonadota</taxon>
        <taxon>Alphaproteobacteria</taxon>
        <taxon>Hyphomicrobiales</taxon>
        <taxon>Cohaesibacteraceae</taxon>
    </lineage>
</organism>
<dbReference type="InterPro" id="IPR029479">
    <property type="entry name" value="Nitroreductase"/>
</dbReference>
<protein>
    <submittedName>
        <fullName evidence="7">Nitroreductase</fullName>
    </submittedName>
</protein>
<comment type="cofactor">
    <cofactor evidence="1">
        <name>FMN</name>
        <dbReference type="ChEBI" id="CHEBI:58210"/>
    </cofactor>
</comment>
<dbReference type="PANTHER" id="PTHR43673:SF2">
    <property type="entry name" value="NITROREDUCTASE"/>
    <property type="match status" value="1"/>
</dbReference>
<accession>A0A285PK33</accession>
<evidence type="ECO:0000256" key="1">
    <source>
        <dbReference type="ARBA" id="ARBA00001917"/>
    </source>
</evidence>